<reference evidence="1 2" key="1">
    <citation type="submission" date="2021-08" db="EMBL/GenBank/DDBJ databases">
        <title>Draft genome sequence of Spirulina subsalsa with high tolerance to salinity and hype-accumulation of phycocyanin.</title>
        <authorList>
            <person name="Pei H."/>
            <person name="Jiang L."/>
        </authorList>
    </citation>
    <scope>NUCLEOTIDE SEQUENCE [LARGE SCALE GENOMIC DNA]</scope>
    <source>
        <strain evidence="1 2">FACHB-351</strain>
    </source>
</reference>
<evidence type="ECO:0000313" key="1">
    <source>
        <dbReference type="EMBL" id="MCW6038556.1"/>
    </source>
</evidence>
<dbReference type="InterPro" id="IPR011008">
    <property type="entry name" value="Dimeric_a/b-barrel"/>
</dbReference>
<dbReference type="RefSeq" id="WP_265266466.1">
    <property type="nucleotide sequence ID" value="NZ_JAIHOM010000147.1"/>
</dbReference>
<sequence>MSEFLDFLRHKFAYVAIGEFQPGTFDQAERLFVQAVSTYSQGFQGAYLLQEPGTDKGIAIIFWDNIDDMDANRNTACEAILKEMAHLFIAPPVTKFYEVCSEIEANQKSVSPSLVG</sequence>
<protein>
    <submittedName>
        <fullName evidence="1">Antibiotic biosynthesis monooxygenase</fullName>
    </submittedName>
</protein>
<name>A0ABT3LAM4_9CYAN</name>
<dbReference type="GO" id="GO:0004497">
    <property type="term" value="F:monooxygenase activity"/>
    <property type="evidence" value="ECO:0007669"/>
    <property type="project" value="UniProtKB-KW"/>
</dbReference>
<keyword evidence="1" id="KW-0503">Monooxygenase</keyword>
<keyword evidence="1" id="KW-0560">Oxidoreductase</keyword>
<evidence type="ECO:0000313" key="2">
    <source>
        <dbReference type="Proteomes" id="UP001526426"/>
    </source>
</evidence>
<comment type="caution">
    <text evidence="1">The sequence shown here is derived from an EMBL/GenBank/DDBJ whole genome shotgun (WGS) entry which is preliminary data.</text>
</comment>
<accession>A0ABT3LAM4</accession>
<dbReference type="EMBL" id="JAIHOM010000147">
    <property type="protein sequence ID" value="MCW6038556.1"/>
    <property type="molecule type" value="Genomic_DNA"/>
</dbReference>
<dbReference type="SUPFAM" id="SSF54909">
    <property type="entry name" value="Dimeric alpha+beta barrel"/>
    <property type="match status" value="1"/>
</dbReference>
<gene>
    <name evidence="1" type="ORF">K4A83_20085</name>
</gene>
<dbReference type="Proteomes" id="UP001526426">
    <property type="component" value="Unassembled WGS sequence"/>
</dbReference>
<proteinExistence type="predicted"/>
<organism evidence="1 2">
    <name type="scientific">Spirulina subsalsa FACHB-351</name>
    <dbReference type="NCBI Taxonomy" id="234711"/>
    <lineage>
        <taxon>Bacteria</taxon>
        <taxon>Bacillati</taxon>
        <taxon>Cyanobacteriota</taxon>
        <taxon>Cyanophyceae</taxon>
        <taxon>Spirulinales</taxon>
        <taxon>Spirulinaceae</taxon>
        <taxon>Spirulina</taxon>
    </lineage>
</organism>
<keyword evidence="2" id="KW-1185">Reference proteome</keyword>